<feature type="non-terminal residue" evidence="13">
    <location>
        <position position="193"/>
    </location>
</feature>
<evidence type="ECO:0000256" key="11">
    <source>
        <dbReference type="RuleBase" id="RU361169"/>
    </source>
</evidence>
<comment type="function">
    <text evidence="10">Involved in maceration and soft-rotting of plant tissue. Hydrolyzes the 1,4-alpha glycosidic bonds of de-esterified pectate in the smooth region of the plant cell wall.</text>
</comment>
<evidence type="ECO:0000313" key="13">
    <source>
        <dbReference type="EMBL" id="RUO96853.1"/>
    </source>
</evidence>
<evidence type="ECO:0000256" key="6">
    <source>
        <dbReference type="ARBA" id="ARBA00022801"/>
    </source>
</evidence>
<evidence type="ECO:0000256" key="10">
    <source>
        <dbReference type="ARBA" id="ARBA00037707"/>
    </source>
</evidence>
<keyword evidence="4 12" id="KW-0732">Signal</keyword>
<comment type="similarity">
    <text evidence="2 11">Belongs to the glycosyl hydrolase 28 family.</text>
</comment>
<keyword evidence="8 11" id="KW-0326">Glycosidase</keyword>
<organism evidence="13 14">
    <name type="scientific">Jimgerdemannia flammicorona</name>
    <dbReference type="NCBI Taxonomy" id="994334"/>
    <lineage>
        <taxon>Eukaryota</taxon>
        <taxon>Fungi</taxon>
        <taxon>Fungi incertae sedis</taxon>
        <taxon>Mucoromycota</taxon>
        <taxon>Mucoromycotina</taxon>
        <taxon>Endogonomycetes</taxon>
        <taxon>Endogonales</taxon>
        <taxon>Endogonaceae</taxon>
        <taxon>Jimgerdemannia</taxon>
    </lineage>
</organism>
<evidence type="ECO:0000256" key="12">
    <source>
        <dbReference type="SAM" id="SignalP"/>
    </source>
</evidence>
<dbReference type="EMBL" id="RBNI01019431">
    <property type="protein sequence ID" value="RUO96853.1"/>
    <property type="molecule type" value="Genomic_DNA"/>
</dbReference>
<sequence>MQLRIAAIFAAFLATAAVAGNVEVCIPKTLQIPMLRCMTYLFFCVVFQNNVSCIATSYNQIPVTKNCTEITIRGPFTVPANSKIDLTGLITGTKIVITGEITFTKGTLDKTNDLVTIGGSDITIDGSKGIFYGSGPDYWDGKGSNGGINKPKFIRLKNLSGTIEGLTVKGSPIHTFAISGCTGLTLSGITIDN</sequence>
<dbReference type="GO" id="GO:0016829">
    <property type="term" value="F:lyase activity"/>
    <property type="evidence" value="ECO:0007669"/>
    <property type="project" value="UniProtKB-KW"/>
</dbReference>
<keyword evidence="7" id="KW-0325">Glycoprotein</keyword>
<feature type="chain" id="PRO_5019164978" evidence="12">
    <location>
        <begin position="20"/>
        <end position="193"/>
    </location>
</feature>
<dbReference type="PANTHER" id="PTHR31884">
    <property type="entry name" value="POLYGALACTURONASE"/>
    <property type="match status" value="1"/>
</dbReference>
<dbReference type="InterPro" id="IPR011050">
    <property type="entry name" value="Pectin_lyase_fold/virulence"/>
</dbReference>
<comment type="caution">
    <text evidence="13">The sequence shown here is derived from an EMBL/GenBank/DDBJ whole genome shotgun (WGS) entry which is preliminary data.</text>
</comment>
<accession>A0A433A2D9</accession>
<dbReference type="SUPFAM" id="SSF51126">
    <property type="entry name" value="Pectin lyase-like"/>
    <property type="match status" value="1"/>
</dbReference>
<dbReference type="PANTHER" id="PTHR31884:SF9">
    <property type="entry name" value="ENDOPOLYGALACTURONASE D-RELATED"/>
    <property type="match status" value="1"/>
</dbReference>
<keyword evidence="13" id="KW-0456">Lyase</keyword>
<evidence type="ECO:0000313" key="14">
    <source>
        <dbReference type="Proteomes" id="UP000268093"/>
    </source>
</evidence>
<dbReference type="InterPro" id="IPR050434">
    <property type="entry name" value="Glycosyl_hydrlase_28"/>
</dbReference>
<dbReference type="InterPro" id="IPR012334">
    <property type="entry name" value="Pectin_lyas_fold"/>
</dbReference>
<dbReference type="AlphaFoldDB" id="A0A433A2D9"/>
<evidence type="ECO:0000256" key="2">
    <source>
        <dbReference type="ARBA" id="ARBA00008834"/>
    </source>
</evidence>
<comment type="subcellular location">
    <subcellularLocation>
        <location evidence="1">Secreted</location>
    </subcellularLocation>
</comment>
<proteinExistence type="inferred from homology"/>
<evidence type="ECO:0000256" key="5">
    <source>
        <dbReference type="ARBA" id="ARBA00022737"/>
    </source>
</evidence>
<protein>
    <submittedName>
        <fullName evidence="13">Pectin lyase fold/virulence factor</fullName>
    </submittedName>
</protein>
<dbReference type="Gene3D" id="2.160.20.10">
    <property type="entry name" value="Single-stranded right-handed beta-helix, Pectin lyase-like"/>
    <property type="match status" value="1"/>
</dbReference>
<evidence type="ECO:0000256" key="3">
    <source>
        <dbReference type="ARBA" id="ARBA00022525"/>
    </source>
</evidence>
<feature type="signal peptide" evidence="12">
    <location>
        <begin position="1"/>
        <end position="19"/>
    </location>
</feature>
<evidence type="ECO:0000256" key="9">
    <source>
        <dbReference type="ARBA" id="ARBA00023316"/>
    </source>
</evidence>
<keyword evidence="14" id="KW-1185">Reference proteome</keyword>
<evidence type="ECO:0000256" key="4">
    <source>
        <dbReference type="ARBA" id="ARBA00022729"/>
    </source>
</evidence>
<name>A0A433A2D9_9FUNG</name>
<dbReference type="Pfam" id="PF00295">
    <property type="entry name" value="Glyco_hydro_28"/>
    <property type="match status" value="1"/>
</dbReference>
<keyword evidence="9" id="KW-0961">Cell wall biogenesis/degradation</keyword>
<dbReference type="GO" id="GO:0004650">
    <property type="term" value="F:polygalacturonase activity"/>
    <property type="evidence" value="ECO:0007669"/>
    <property type="project" value="InterPro"/>
</dbReference>
<dbReference type="GO" id="GO:0045490">
    <property type="term" value="P:pectin catabolic process"/>
    <property type="evidence" value="ECO:0007669"/>
    <property type="project" value="TreeGrafter"/>
</dbReference>
<dbReference type="OrthoDB" id="187139at2759"/>
<gene>
    <name evidence="13" type="ORF">BC936DRAFT_141357</name>
</gene>
<keyword evidence="6 11" id="KW-0378">Hydrolase</keyword>
<dbReference type="GO" id="GO:0005576">
    <property type="term" value="C:extracellular region"/>
    <property type="evidence" value="ECO:0007669"/>
    <property type="project" value="UniProtKB-SubCell"/>
</dbReference>
<evidence type="ECO:0000256" key="7">
    <source>
        <dbReference type="ARBA" id="ARBA00023180"/>
    </source>
</evidence>
<evidence type="ECO:0000256" key="1">
    <source>
        <dbReference type="ARBA" id="ARBA00004613"/>
    </source>
</evidence>
<dbReference type="InterPro" id="IPR000743">
    <property type="entry name" value="Glyco_hydro_28"/>
</dbReference>
<keyword evidence="5" id="KW-0677">Repeat</keyword>
<reference evidence="13 14" key="1">
    <citation type="journal article" date="2018" name="New Phytol.">
        <title>Phylogenomics of Endogonaceae and evolution of mycorrhizas within Mucoromycota.</title>
        <authorList>
            <person name="Chang Y."/>
            <person name="Desiro A."/>
            <person name="Na H."/>
            <person name="Sandor L."/>
            <person name="Lipzen A."/>
            <person name="Clum A."/>
            <person name="Barry K."/>
            <person name="Grigoriev I.V."/>
            <person name="Martin F.M."/>
            <person name="Stajich J.E."/>
            <person name="Smith M.E."/>
            <person name="Bonito G."/>
            <person name="Spatafora J.W."/>
        </authorList>
    </citation>
    <scope>NUCLEOTIDE SEQUENCE [LARGE SCALE GENOMIC DNA]</scope>
    <source>
        <strain evidence="13 14">GMNB39</strain>
    </source>
</reference>
<dbReference type="Proteomes" id="UP000268093">
    <property type="component" value="Unassembled WGS sequence"/>
</dbReference>
<dbReference type="GO" id="GO:0071555">
    <property type="term" value="P:cell wall organization"/>
    <property type="evidence" value="ECO:0007669"/>
    <property type="project" value="UniProtKB-KW"/>
</dbReference>
<keyword evidence="3" id="KW-0964">Secreted</keyword>
<evidence type="ECO:0000256" key="8">
    <source>
        <dbReference type="ARBA" id="ARBA00023295"/>
    </source>
</evidence>